<reference evidence="5 6" key="1">
    <citation type="submission" date="2014-08" db="EMBL/GenBank/DDBJ databases">
        <title>Complete genome of a marine bacteria Jeotgalibacillus malaysiensis.</title>
        <authorList>
            <person name="Yaakop A.S."/>
            <person name="Chan K.-G."/>
            <person name="Goh K.M."/>
        </authorList>
    </citation>
    <scope>NUCLEOTIDE SEQUENCE [LARGE SCALE GENOMIC DNA]</scope>
    <source>
        <strain evidence="5 6">D5</strain>
        <plasmid evidence="6">Plasmid</plasmid>
    </source>
</reference>
<dbReference type="GO" id="GO:0000175">
    <property type="term" value="F:3'-5'-RNA exonuclease activity"/>
    <property type="evidence" value="ECO:0007669"/>
    <property type="project" value="InterPro"/>
</dbReference>
<dbReference type="InterPro" id="IPR012337">
    <property type="entry name" value="RNaseH-like_sf"/>
</dbReference>
<keyword evidence="5" id="KW-0614">Plasmid</keyword>
<protein>
    <submittedName>
        <fullName evidence="5">3'-5' exonuclease</fullName>
    </submittedName>
</protein>
<keyword evidence="2" id="KW-0378">Hydrolase</keyword>
<evidence type="ECO:0000256" key="2">
    <source>
        <dbReference type="ARBA" id="ARBA00022801"/>
    </source>
</evidence>
<keyword evidence="6" id="KW-1185">Reference proteome</keyword>
<evidence type="ECO:0000313" key="6">
    <source>
        <dbReference type="Proteomes" id="UP000031449"/>
    </source>
</evidence>
<dbReference type="InterPro" id="IPR047201">
    <property type="entry name" value="ERI-1_3'hExo-like"/>
</dbReference>
<dbReference type="Pfam" id="PF00929">
    <property type="entry name" value="RNase_T"/>
    <property type="match status" value="1"/>
</dbReference>
<dbReference type="KEGG" id="jeo:JMA_40940"/>
<dbReference type="InterPro" id="IPR036397">
    <property type="entry name" value="RNaseH_sf"/>
</dbReference>
<evidence type="ECO:0000256" key="1">
    <source>
        <dbReference type="ARBA" id="ARBA00022722"/>
    </source>
</evidence>
<organism evidence="5 6">
    <name type="scientific">Jeotgalibacillus malaysiensis</name>
    <dbReference type="NCBI Taxonomy" id="1508404"/>
    <lineage>
        <taxon>Bacteria</taxon>
        <taxon>Bacillati</taxon>
        <taxon>Bacillota</taxon>
        <taxon>Bacilli</taxon>
        <taxon>Bacillales</taxon>
        <taxon>Caryophanaceae</taxon>
        <taxon>Jeotgalibacillus</taxon>
    </lineage>
</organism>
<proteinExistence type="predicted"/>
<name>A0A0B5AXK4_9BACL</name>
<dbReference type="EMBL" id="CP009417">
    <property type="protein sequence ID" value="AJD93412.1"/>
    <property type="molecule type" value="Genomic_DNA"/>
</dbReference>
<dbReference type="CDD" id="cd06133">
    <property type="entry name" value="ERI-1_3'hExo_like"/>
    <property type="match status" value="1"/>
</dbReference>
<dbReference type="GO" id="GO:0003676">
    <property type="term" value="F:nucleic acid binding"/>
    <property type="evidence" value="ECO:0007669"/>
    <property type="project" value="InterPro"/>
</dbReference>
<dbReference type="PANTHER" id="PTHR23044:SF61">
    <property type="entry name" value="3'-5' EXORIBONUCLEASE 1-RELATED"/>
    <property type="match status" value="1"/>
</dbReference>
<dbReference type="BioCyc" id="JESP1508404:G14D9-13378-MONOMER"/>
<accession>A0A0B5AXK4</accession>
<geneLocation type="plasmid" evidence="6"/>
<dbReference type="HOGENOM" id="CLU_037266_5_1_9"/>
<dbReference type="InterPro" id="IPR051274">
    <property type="entry name" value="3-5_Exoribonuclease"/>
</dbReference>
<dbReference type="PANTHER" id="PTHR23044">
    <property type="entry name" value="3'-5' EXONUCLEASE ERI1-RELATED"/>
    <property type="match status" value="1"/>
</dbReference>
<keyword evidence="3 5" id="KW-0269">Exonuclease</keyword>
<dbReference type="InterPro" id="IPR013520">
    <property type="entry name" value="Ribonucl_H"/>
</dbReference>
<evidence type="ECO:0000259" key="4">
    <source>
        <dbReference type="SMART" id="SM00479"/>
    </source>
</evidence>
<evidence type="ECO:0000256" key="3">
    <source>
        <dbReference type="ARBA" id="ARBA00022839"/>
    </source>
</evidence>
<feature type="domain" description="Exonuclease" evidence="4">
    <location>
        <begin position="18"/>
        <end position="192"/>
    </location>
</feature>
<sequence>MNKQNDRKNQKKGGSTMKMILFDLEATCEHDGSIEHEVIEIGAVKVNETGEILDTFTTFVKPDENPVLTDFCKNLTSIQQSDVDSAPTFQEAIQSFQEWIGDEAYGLGSWGFYDKKQLQKQLSECNMDTDWLNPHTSLKHAYAEFNHLKRPCGVQKALKREGMTFEGTAHRGIDDAKNIARIYAKYPDEFMKTLK</sequence>
<dbReference type="Gene3D" id="3.30.420.10">
    <property type="entry name" value="Ribonuclease H-like superfamily/Ribonuclease H"/>
    <property type="match status" value="1"/>
</dbReference>
<gene>
    <name evidence="5" type="ORF">JMA_40940</name>
</gene>
<dbReference type="AlphaFoldDB" id="A0A0B5AXK4"/>
<dbReference type="SUPFAM" id="SSF53098">
    <property type="entry name" value="Ribonuclease H-like"/>
    <property type="match status" value="1"/>
</dbReference>
<keyword evidence="1" id="KW-0540">Nuclease</keyword>
<dbReference type="Proteomes" id="UP000031449">
    <property type="component" value="Plasmid unnamed"/>
</dbReference>
<evidence type="ECO:0000313" key="5">
    <source>
        <dbReference type="EMBL" id="AJD93412.1"/>
    </source>
</evidence>
<dbReference type="SMART" id="SM00479">
    <property type="entry name" value="EXOIII"/>
    <property type="match status" value="1"/>
</dbReference>